<evidence type="ECO:0000256" key="1">
    <source>
        <dbReference type="SAM" id="MobiDB-lite"/>
    </source>
</evidence>
<comment type="caution">
    <text evidence="2">The sequence shown here is derived from an EMBL/GenBank/DDBJ whole genome shotgun (WGS) entry which is preliminary data.</text>
</comment>
<reference evidence="3" key="1">
    <citation type="journal article" date="2015" name="BMC Genomics">
        <title>Draft genome of a commonly misdiagnosed multidrug resistant pathogen Candida auris.</title>
        <authorList>
            <person name="Chatterjee S."/>
            <person name="Alampalli S.V."/>
            <person name="Nageshan R.K."/>
            <person name="Chettiar S.T."/>
            <person name="Joshi S."/>
            <person name="Tatu U.S."/>
        </authorList>
    </citation>
    <scope>NUCLEOTIDE SEQUENCE [LARGE SCALE GENOMIC DNA]</scope>
    <source>
        <strain evidence="3">6684</strain>
    </source>
</reference>
<evidence type="ECO:0008006" key="4">
    <source>
        <dbReference type="Google" id="ProtNLM"/>
    </source>
</evidence>
<protein>
    <recommendedName>
        <fullName evidence="4">Ubiquitin-like domain-containing protein</fullName>
    </recommendedName>
</protein>
<organism evidence="2 3">
    <name type="scientific">Candidozyma auris</name>
    <name type="common">Yeast</name>
    <name type="synonym">Candida auris</name>
    <dbReference type="NCBI Taxonomy" id="498019"/>
    <lineage>
        <taxon>Eukaryota</taxon>
        <taxon>Fungi</taxon>
        <taxon>Dikarya</taxon>
        <taxon>Ascomycota</taxon>
        <taxon>Saccharomycotina</taxon>
        <taxon>Pichiomycetes</taxon>
        <taxon>Metschnikowiaceae</taxon>
        <taxon>Candidozyma</taxon>
    </lineage>
</organism>
<feature type="region of interest" description="Disordered" evidence="1">
    <location>
        <begin position="265"/>
        <end position="293"/>
    </location>
</feature>
<dbReference type="VEuPathDB" id="FungiDB:CJJ07_000687"/>
<dbReference type="EMBL" id="LGST01000057">
    <property type="protein sequence ID" value="KND96328.1"/>
    <property type="molecule type" value="Genomic_DNA"/>
</dbReference>
<gene>
    <name evidence="2" type="ORF">QG37_07459</name>
</gene>
<sequence>MSYNKNDAAFEIFDESRSYVHSIRAKSSFYSARFFMFDFAAIHREPNQPTTQRSVSKSIQYSIFPSSNNQIQDLRYSVVLLFFCGWSPFGTSSSLFALNESESTSYNAHLNLLQPHFQQLLHFMSDKQFFTTYAQLIRLLTDAPQSSFYSTEDYHKLKSLGPSLPKVPAAFPKKSNGDAAGEKTKLNFKSIKPPFKFSTSLEAPLSLTVFNIKGELVEAVAALRDAGVTASNLKMMVKAKVLSDTTQIGSVAKANEELSITVMVSPPQTAPTPATEKREEEPTSTEDPEEAALDPMVTEATWTKIGLLLSLDIGPERAQKAVNQFKTLV</sequence>
<dbReference type="VEuPathDB" id="FungiDB:CJJ09_004828"/>
<dbReference type="VEuPathDB" id="FungiDB:CJI97_004635"/>
<dbReference type="AlphaFoldDB" id="A0A0L0NQI7"/>
<dbReference type="VEuPathDB" id="FungiDB:B9J08_004817"/>
<dbReference type="VEuPathDB" id="FungiDB:CJI96_0004338"/>
<proteinExistence type="predicted"/>
<name>A0A0L0NQI7_CANAR</name>
<dbReference type="Proteomes" id="UP000037122">
    <property type="component" value="Unassembled WGS sequence"/>
</dbReference>
<dbReference type="Gene3D" id="3.10.20.90">
    <property type="entry name" value="Phosphatidylinositol 3-kinase Catalytic Subunit, Chain A, domain 1"/>
    <property type="match status" value="1"/>
</dbReference>
<accession>A0A0L0NQI7</accession>
<evidence type="ECO:0000313" key="2">
    <source>
        <dbReference type="EMBL" id="KND96328.1"/>
    </source>
</evidence>
<dbReference type="VEuPathDB" id="FungiDB:QG37_07459"/>
<evidence type="ECO:0000313" key="3">
    <source>
        <dbReference type="Proteomes" id="UP000037122"/>
    </source>
</evidence>
<feature type="compositionally biased region" description="Acidic residues" evidence="1">
    <location>
        <begin position="282"/>
        <end position="292"/>
    </location>
</feature>